<keyword evidence="3 5" id="KW-1133">Transmembrane helix</keyword>
<keyword evidence="2 5" id="KW-0812">Transmembrane</keyword>
<dbReference type="GO" id="GO:0050290">
    <property type="term" value="F:sphingomyelin phosphodiesterase D activity"/>
    <property type="evidence" value="ECO:0007669"/>
    <property type="project" value="InterPro"/>
</dbReference>
<dbReference type="GO" id="GO:0046475">
    <property type="term" value="P:glycerophospholipid catabolic process"/>
    <property type="evidence" value="ECO:0007669"/>
    <property type="project" value="TreeGrafter"/>
</dbReference>
<evidence type="ECO:0000256" key="4">
    <source>
        <dbReference type="ARBA" id="ARBA00023136"/>
    </source>
</evidence>
<proteinExistence type="predicted"/>
<comment type="caution">
    <text evidence="6">The sequence shown here is derived from an EMBL/GenBank/DDBJ whole genome shotgun (WGS) entry which is preliminary data.</text>
</comment>
<feature type="non-terminal residue" evidence="6">
    <location>
        <position position="614"/>
    </location>
</feature>
<gene>
    <name evidence="6" type="ORF">MSPICULIGERA_LOCUS12370</name>
</gene>
<keyword evidence="7" id="KW-1185">Reference proteome</keyword>
<dbReference type="GO" id="GO:0046513">
    <property type="term" value="P:ceramide biosynthetic process"/>
    <property type="evidence" value="ECO:0007669"/>
    <property type="project" value="TreeGrafter"/>
</dbReference>
<evidence type="ECO:0000256" key="5">
    <source>
        <dbReference type="SAM" id="Phobius"/>
    </source>
</evidence>
<protein>
    <recommendedName>
        <fullName evidence="8">Sphingomyelin phosphodiesterase 4</fullName>
    </recommendedName>
</protein>
<organism evidence="6 7">
    <name type="scientific">Mesorhabditis spiculigera</name>
    <dbReference type="NCBI Taxonomy" id="96644"/>
    <lineage>
        <taxon>Eukaryota</taxon>
        <taxon>Metazoa</taxon>
        <taxon>Ecdysozoa</taxon>
        <taxon>Nematoda</taxon>
        <taxon>Chromadorea</taxon>
        <taxon>Rhabditida</taxon>
        <taxon>Rhabditina</taxon>
        <taxon>Rhabditomorpha</taxon>
        <taxon>Rhabditoidea</taxon>
        <taxon>Rhabditidae</taxon>
        <taxon>Mesorhabditinae</taxon>
        <taxon>Mesorhabditis</taxon>
    </lineage>
</organism>
<dbReference type="Pfam" id="PF14724">
    <property type="entry name" value="mit_SMPDase"/>
    <property type="match status" value="1"/>
</dbReference>
<evidence type="ECO:0008006" key="8">
    <source>
        <dbReference type="Google" id="ProtNLM"/>
    </source>
</evidence>
<comment type="subcellular location">
    <subcellularLocation>
        <location evidence="1">Membrane</location>
        <topology evidence="1">Single-pass membrane protein</topology>
    </subcellularLocation>
</comment>
<dbReference type="GO" id="GO:0016020">
    <property type="term" value="C:membrane"/>
    <property type="evidence" value="ECO:0007669"/>
    <property type="project" value="UniProtKB-SubCell"/>
</dbReference>
<name>A0AA36CT54_9BILA</name>
<evidence type="ECO:0000313" key="6">
    <source>
        <dbReference type="EMBL" id="CAJ0574027.1"/>
    </source>
</evidence>
<feature type="transmembrane region" description="Helical" evidence="5">
    <location>
        <begin position="589"/>
        <end position="608"/>
    </location>
</feature>
<evidence type="ECO:0000256" key="2">
    <source>
        <dbReference type="ARBA" id="ARBA00022692"/>
    </source>
</evidence>
<sequence>MYSSFDNESGRVRNVCQEFHSRGKLENTRIVQDVVRNLLSDPAIDLCRVNKGYGMDEGYHDVYSVLHSGSFFFETLKNGDLELADTVWNSVSDHLDRSSDCGEATVLTACIEDWINNLLPVDELAKPAFDQASPPQIISYRIKTPLNLFLPDSPILNKHFTEVTSRVQEPDQALRPKFIHLLCRFMIALCSTKTFPSNIKISVIRLICKHFHTFCLNGRTDPELTALKASVHVRPSFQSYLYNFLKESMDNCPSATMFSSLIDIWLTWCRPWRYLLGNCEYGCSLEPYTQFVFSNERFYTVLLGKILRRIRELNVGVEHERVLKGIFEWAWRPPMSTALELLGVDPVGKIIEVVDDFRRLRARRKEEIEELHETSLNNSWLRNALSSTSEKSQADLLRVEVMKLDDILLEAEQNLPLGTLAESVTPCTSAANFTVTNLLYTTPRSRTWRLPDHEKDPYTGIMVLTPEGRKQVLGRERWFDFHSCTATIPPILRRNNEIAWLARLLTALSFKISRLGPIQTLAAAYDDESVIGALARALLDAPRPHPSQAAPYFRETMPVCPAILNLRFLASPRVLLLIAMLYPVVFISYWFLLSFPIGLFLVFIYVVLTGELGV</sequence>
<dbReference type="PANTHER" id="PTHR12988:SF6">
    <property type="entry name" value="SPHINGOMYELIN PHOSPHODIESTERASE 4"/>
    <property type="match status" value="1"/>
</dbReference>
<dbReference type="PANTHER" id="PTHR12988">
    <property type="entry name" value="SPHINGOMYELIN PHOSPHODIESTERASE 4"/>
    <property type="match status" value="1"/>
</dbReference>
<evidence type="ECO:0000256" key="1">
    <source>
        <dbReference type="ARBA" id="ARBA00004167"/>
    </source>
</evidence>
<dbReference type="AlphaFoldDB" id="A0AA36CT54"/>
<evidence type="ECO:0000256" key="3">
    <source>
        <dbReference type="ARBA" id="ARBA00022989"/>
    </source>
</evidence>
<keyword evidence="4 5" id="KW-0472">Membrane</keyword>
<dbReference type="GO" id="GO:0006685">
    <property type="term" value="P:sphingomyelin catabolic process"/>
    <property type="evidence" value="ECO:0007669"/>
    <property type="project" value="TreeGrafter"/>
</dbReference>
<reference evidence="6" key="1">
    <citation type="submission" date="2023-06" db="EMBL/GenBank/DDBJ databases">
        <authorList>
            <person name="Delattre M."/>
        </authorList>
    </citation>
    <scope>NUCLEOTIDE SEQUENCE</scope>
    <source>
        <strain evidence="6">AF72</strain>
    </source>
</reference>
<dbReference type="InterPro" id="IPR024129">
    <property type="entry name" value="Sphingomy_SMPD4"/>
</dbReference>
<evidence type="ECO:0000313" key="7">
    <source>
        <dbReference type="Proteomes" id="UP001177023"/>
    </source>
</evidence>
<accession>A0AA36CT54</accession>
<dbReference type="EMBL" id="CATQJA010002626">
    <property type="protein sequence ID" value="CAJ0574027.1"/>
    <property type="molecule type" value="Genomic_DNA"/>
</dbReference>
<dbReference type="Proteomes" id="UP001177023">
    <property type="component" value="Unassembled WGS sequence"/>
</dbReference>